<name>A0A9E2F1G8_PSYF1</name>
<dbReference type="AlphaFoldDB" id="A0A9E2F1G8"/>
<dbReference type="Proteomes" id="UP000811545">
    <property type="component" value="Unassembled WGS sequence"/>
</dbReference>
<proteinExistence type="predicted"/>
<protein>
    <submittedName>
        <fullName evidence="2">Uncharacterized protein</fullName>
    </submittedName>
</protein>
<keyword evidence="1" id="KW-0472">Membrane</keyword>
<feature type="transmembrane region" description="Helical" evidence="1">
    <location>
        <begin position="20"/>
        <end position="43"/>
    </location>
</feature>
<reference evidence="2 3" key="1">
    <citation type="journal article" date="2021" name="bioRxiv">
        <title>Unique metabolic strategies in Hadean analogues reveal hints for primordial physiology.</title>
        <authorList>
            <person name="Nobu M.K."/>
            <person name="Nakai R."/>
            <person name="Tamazawa S."/>
            <person name="Mori H."/>
            <person name="Toyoda A."/>
            <person name="Ijiri A."/>
            <person name="Suzuki S."/>
            <person name="Kurokawa K."/>
            <person name="Kamagata Y."/>
            <person name="Tamaki H."/>
        </authorList>
    </citation>
    <scope>NUCLEOTIDE SEQUENCE [LARGE SCALE GENOMIC DNA]</scope>
    <source>
        <strain evidence="2">BS525</strain>
    </source>
</reference>
<evidence type="ECO:0000313" key="3">
    <source>
        <dbReference type="Proteomes" id="UP000811545"/>
    </source>
</evidence>
<keyword evidence="1" id="KW-0812">Transmembrane</keyword>
<dbReference type="EMBL" id="QLTW01000018">
    <property type="protein sequence ID" value="MBT9144717.1"/>
    <property type="molecule type" value="Genomic_DNA"/>
</dbReference>
<gene>
    <name evidence="2" type="ORF">DDT42_00563</name>
</gene>
<accession>A0A9E2F1G8</accession>
<evidence type="ECO:0000313" key="2">
    <source>
        <dbReference type="EMBL" id="MBT9144717.1"/>
    </source>
</evidence>
<evidence type="ECO:0000256" key="1">
    <source>
        <dbReference type="SAM" id="Phobius"/>
    </source>
</evidence>
<comment type="caution">
    <text evidence="2">The sequence shown here is derived from an EMBL/GenBank/DDBJ whole genome shotgun (WGS) entry which is preliminary data.</text>
</comment>
<organism evidence="2 3">
    <name type="scientific">Psychracetigena formicireducens</name>
    <dbReference type="NCBI Taxonomy" id="2986056"/>
    <lineage>
        <taxon>Bacteria</taxon>
        <taxon>Bacillati</taxon>
        <taxon>Candidatus Lithacetigenota</taxon>
        <taxon>Candidatus Psychracetigena</taxon>
    </lineage>
</organism>
<keyword evidence="1" id="KW-1133">Transmembrane helix</keyword>
<sequence>MNKMKKNGNMLKANLRVKVAIIAVILISIFLIYLIEFLASWPLPRNLYHTETSAEAYLSMLYKLRVFQDDLQNKNIAVIELTQEEIKAYIFYDKEFAREYSIDSFYIKDGNLEVIISNKIRGQIYELWFSFHLEAKEGNIILLVSQAKVGRLPLPGILSQYLANKMVEGMEPELFFDKVFINGEKISIIAKKE</sequence>